<accession>A0A0F7K4P5</accession>
<dbReference type="Gene3D" id="1.10.645.10">
    <property type="entry name" value="Cytochrome-c3 Hydrogenase, chain B"/>
    <property type="match status" value="1"/>
</dbReference>
<sequence length="387" mass="42737">MEGRVDIVLRLSDGIVTDVDIRSSRPIQTPRIFVGKSVGQLLQTLPLLYSICGTAQAQAAVTACEQALGLPADAQRLSAREKLVWLETAKEHLWRVLLDWPGFIGLPTSAAAVAQMLLLIKRYRYLCYPNERPFVPGVMPEVEDGSAIDRIIDEVEQLLRDQVFGMPPAKWLELQGCDALFHWAETSSLPPARMLYYLLEKEWESLGSAQVRPLPPLDQEFLHQNMEPADADRFIAQPQLGDGCRETSPFTRVRHGPLVSAVEARYGPGLLARFCARLVELAEIPGRLGATPTGEAVPDAVAPGELGIAQVEAARGRLVHRLRLADGKIARYQILAPTEWNFHPSGVLAEGLVGLRAASAETLRQQAVLWINAIDPCVGYDLRIERH</sequence>
<dbReference type="Proteomes" id="UP000034410">
    <property type="component" value="Chromosome"/>
</dbReference>
<dbReference type="SUPFAM" id="SSF56762">
    <property type="entry name" value="HydB/Nqo4-like"/>
    <property type="match status" value="1"/>
</dbReference>
<dbReference type="EMBL" id="CP011412">
    <property type="protein sequence ID" value="AKH21948.1"/>
    <property type="molecule type" value="Genomic_DNA"/>
</dbReference>
<keyword evidence="3" id="KW-1185">Reference proteome</keyword>
<evidence type="ECO:0008006" key="4">
    <source>
        <dbReference type="Google" id="ProtNLM"/>
    </source>
</evidence>
<protein>
    <recommendedName>
        <fullName evidence="4">Ni,Fe-hydrogenase I large subunit</fullName>
    </recommendedName>
</protein>
<comment type="cofactor">
    <cofactor evidence="1">
        <name>Ni(2+)</name>
        <dbReference type="ChEBI" id="CHEBI:49786"/>
    </cofactor>
</comment>
<dbReference type="PANTHER" id="PTHR42958">
    <property type="entry name" value="HYDROGENASE-2 LARGE CHAIN"/>
    <property type="match status" value="1"/>
</dbReference>
<dbReference type="GO" id="GO:0016151">
    <property type="term" value="F:nickel cation binding"/>
    <property type="evidence" value="ECO:0007669"/>
    <property type="project" value="InterPro"/>
</dbReference>
<keyword evidence="1" id="KW-0533">Nickel</keyword>
<organism evidence="2 3">
    <name type="scientific">Sedimenticola thiotaurini</name>
    <dbReference type="NCBI Taxonomy" id="1543721"/>
    <lineage>
        <taxon>Bacteria</taxon>
        <taxon>Pseudomonadati</taxon>
        <taxon>Pseudomonadota</taxon>
        <taxon>Gammaproteobacteria</taxon>
        <taxon>Chromatiales</taxon>
        <taxon>Sedimenticolaceae</taxon>
        <taxon>Sedimenticola</taxon>
    </lineage>
</organism>
<evidence type="ECO:0000313" key="3">
    <source>
        <dbReference type="Proteomes" id="UP000034410"/>
    </source>
</evidence>
<gene>
    <name evidence="2" type="ORF">AAY24_00210</name>
</gene>
<feature type="binding site" evidence="1">
    <location>
        <position position="334"/>
    </location>
    <ligand>
        <name>Mg(2+)</name>
        <dbReference type="ChEBI" id="CHEBI:18420"/>
    </ligand>
</feature>
<reference evidence="2 3" key="1">
    <citation type="journal article" date="2015" name="Genome Announc.">
        <title>Complete Genome Sequence of Sedimenticola thiotaurini Strain SIP-G1, a Polyphosphate- and Polyhydroxyalkanoate-Accumulating Sulfur-Oxidizing Gammaproteobacterium Isolated from Salt Marsh Sediments.</title>
        <authorList>
            <person name="Flood B.E."/>
            <person name="Jones D.S."/>
            <person name="Bailey J.V."/>
        </authorList>
    </citation>
    <scope>NUCLEOTIDE SEQUENCE [LARGE SCALE GENOMIC DNA]</scope>
    <source>
        <strain evidence="2 3">SIP-G1</strain>
    </source>
</reference>
<dbReference type="KEGG" id="seds:AAY24_00210"/>
<feature type="binding site" evidence="1">
    <location>
        <position position="377"/>
    </location>
    <ligand>
        <name>Ni(2+)</name>
        <dbReference type="ChEBI" id="CHEBI:49786"/>
    </ligand>
</feature>
<evidence type="ECO:0000256" key="1">
    <source>
        <dbReference type="PIRSR" id="PIRSR601501-1"/>
    </source>
</evidence>
<dbReference type="InterPro" id="IPR050867">
    <property type="entry name" value="NiFe/NiFeSe_hydrgnase_LSU"/>
</dbReference>
<evidence type="ECO:0000313" key="2">
    <source>
        <dbReference type="EMBL" id="AKH21948.1"/>
    </source>
</evidence>
<dbReference type="PANTHER" id="PTHR42958:SF4">
    <property type="entry name" value="HYDROGENASE EXPRESSION_FORMATION PROTEIN HUPK"/>
    <property type="match status" value="1"/>
</dbReference>
<name>A0A0F7K4P5_9GAMM</name>
<dbReference type="InterPro" id="IPR001501">
    <property type="entry name" value="Ni-dep_hyd_lsu"/>
</dbReference>
<proteinExistence type="predicted"/>
<keyword evidence="1" id="KW-0460">Magnesium</keyword>
<dbReference type="AlphaFoldDB" id="A0A0F7K4P5"/>
<dbReference type="Pfam" id="PF00374">
    <property type="entry name" value="NiFeSe_Hases"/>
    <property type="match status" value="1"/>
</dbReference>
<keyword evidence="1" id="KW-0479">Metal-binding</keyword>
<dbReference type="InterPro" id="IPR029014">
    <property type="entry name" value="NiFe-Hase_large"/>
</dbReference>